<dbReference type="InterPro" id="IPR001466">
    <property type="entry name" value="Beta-lactam-related"/>
</dbReference>
<organism evidence="5 6">
    <name type="scientific">Sphingomonas horti</name>
    <dbReference type="NCBI Taxonomy" id="2682842"/>
    <lineage>
        <taxon>Bacteria</taxon>
        <taxon>Pseudomonadati</taxon>
        <taxon>Pseudomonadota</taxon>
        <taxon>Alphaproteobacteria</taxon>
        <taxon>Sphingomonadales</taxon>
        <taxon>Sphingomonadaceae</taxon>
        <taxon>Sphingomonas</taxon>
    </lineage>
</organism>
<evidence type="ECO:0000256" key="3">
    <source>
        <dbReference type="SAM" id="SignalP"/>
    </source>
</evidence>
<feature type="domain" description="Beta-lactamase-related" evidence="4">
    <location>
        <begin position="74"/>
        <end position="388"/>
    </location>
</feature>
<dbReference type="Pfam" id="PF00144">
    <property type="entry name" value="Beta-lactamase"/>
    <property type="match status" value="1"/>
</dbReference>
<evidence type="ECO:0000256" key="2">
    <source>
        <dbReference type="SAM" id="Phobius"/>
    </source>
</evidence>
<dbReference type="GO" id="GO:0016787">
    <property type="term" value="F:hydrolase activity"/>
    <property type="evidence" value="ECO:0007669"/>
    <property type="project" value="UniProtKB-KW"/>
</dbReference>
<feature type="transmembrane region" description="Helical" evidence="2">
    <location>
        <begin position="646"/>
        <end position="669"/>
    </location>
</feature>
<feature type="signal peptide" evidence="3">
    <location>
        <begin position="1"/>
        <end position="21"/>
    </location>
</feature>
<proteinExistence type="predicted"/>
<feature type="transmembrane region" description="Helical" evidence="2">
    <location>
        <begin position="528"/>
        <end position="549"/>
    </location>
</feature>
<feature type="transmembrane region" description="Helical" evidence="2">
    <location>
        <begin position="576"/>
        <end position="596"/>
    </location>
</feature>
<keyword evidence="3" id="KW-0732">Signal</keyword>
<keyword evidence="5" id="KW-0378">Hydrolase</keyword>
<feature type="chain" id="PRO_5026249249" evidence="3">
    <location>
        <begin position="22"/>
        <end position="674"/>
    </location>
</feature>
<keyword evidence="2" id="KW-1133">Transmembrane helix</keyword>
<protein>
    <submittedName>
        <fullName evidence="5">Serine hydrolase</fullName>
    </submittedName>
</protein>
<feature type="transmembrane region" description="Helical" evidence="2">
    <location>
        <begin position="608"/>
        <end position="634"/>
    </location>
</feature>
<keyword evidence="2" id="KW-0472">Membrane</keyword>
<evidence type="ECO:0000313" key="6">
    <source>
        <dbReference type="Proteomes" id="UP000441389"/>
    </source>
</evidence>
<feature type="compositionally biased region" description="Pro residues" evidence="1">
    <location>
        <begin position="41"/>
        <end position="51"/>
    </location>
</feature>
<dbReference type="RefSeq" id="WP_157025014.1">
    <property type="nucleotide sequence ID" value="NZ_WQMS01000001.1"/>
</dbReference>
<keyword evidence="6" id="KW-1185">Reference proteome</keyword>
<name>A0A6I4IWF8_9SPHN</name>
<reference evidence="5 6" key="1">
    <citation type="submission" date="2019-12" db="EMBL/GenBank/DDBJ databases">
        <authorList>
            <person name="Huq M.A."/>
        </authorList>
    </citation>
    <scope>NUCLEOTIDE SEQUENCE [LARGE SCALE GENOMIC DNA]</scope>
    <source>
        <strain evidence="5 6">MAH-20</strain>
    </source>
</reference>
<dbReference type="PANTHER" id="PTHR46825">
    <property type="entry name" value="D-ALANYL-D-ALANINE-CARBOXYPEPTIDASE/ENDOPEPTIDASE AMPH"/>
    <property type="match status" value="1"/>
</dbReference>
<dbReference type="PANTHER" id="PTHR46825:SF9">
    <property type="entry name" value="BETA-LACTAMASE-RELATED DOMAIN-CONTAINING PROTEIN"/>
    <property type="match status" value="1"/>
</dbReference>
<dbReference type="AlphaFoldDB" id="A0A6I4IWF8"/>
<evidence type="ECO:0000256" key="1">
    <source>
        <dbReference type="SAM" id="MobiDB-lite"/>
    </source>
</evidence>
<dbReference type="EMBL" id="WQMS01000001">
    <property type="protein sequence ID" value="MVO76419.1"/>
    <property type="molecule type" value="Genomic_DNA"/>
</dbReference>
<comment type="caution">
    <text evidence="5">The sequence shown here is derived from an EMBL/GenBank/DDBJ whole genome shotgun (WGS) entry which is preliminary data.</text>
</comment>
<dbReference type="InterPro" id="IPR050491">
    <property type="entry name" value="AmpC-like"/>
</dbReference>
<feature type="region of interest" description="Disordered" evidence="1">
    <location>
        <begin position="35"/>
        <end position="54"/>
    </location>
</feature>
<sequence>MRTIKSITAGVLALAATVALAQQGQKLAPTLAPTESAQIAPAPPVTPPPQPGGHALTKVDVDAWLDGYMPYALHSGDIPGAVVTIVKDGQIVTARGFGYADVAKRTPVDPAKTLFRPGSVSKLVTWTAVMQLVEAGKLDLDRDVNAYLDFKIPPRKGQPATLREIMTHTAGFEEHAKDIIFYDADHLKSLEQYLKSSAPERIYDAGTTPAYSNWATALAGYIVQRVSGEPFDDYVERHIFAPLGMTDSTFRQPLPARLVPQMATGYAKPGKADKFEIVGPAPAGSLSAPGIDMARFMLAHLQGGELNGKRILSAQTAATMHNSPLARVNPYSLIPPLNRMELGFFETNINGREVIGHLGDTSAFHTSLHLFINDGVGLYVSFNSPGKQGAVGALRGALFQDFADRYFPSTTKDGQVDQKTAAEHARMMAGVWENSRRSESSFLKAIGLFGQTKVTVGPKGELVVPELKGLNGRVREWVEIAPFVWREKGGHERLAAKVVDGKVVRWSFDMISPFMVFDRVPASLSSAWILPALYLSIAVLLLTFLYWPVAWAIRRRYKAPVGVSGRALQAYRATRIMAGLDLAVLIGWLVVISMLFSSLENLAGAFDFWLWLLQIAGAIIFVGAVLISGWNLWLTWRDGRRWTRKLWSLLVFLSTLLVLYVAIAFRLIAMTVSY</sequence>
<dbReference type="Proteomes" id="UP000441389">
    <property type="component" value="Unassembled WGS sequence"/>
</dbReference>
<gene>
    <name evidence="5" type="ORF">GON01_00495</name>
</gene>
<dbReference type="Gene3D" id="3.40.710.10">
    <property type="entry name" value="DD-peptidase/beta-lactamase superfamily"/>
    <property type="match status" value="1"/>
</dbReference>
<accession>A0A6I4IWF8</accession>
<dbReference type="InterPro" id="IPR012338">
    <property type="entry name" value="Beta-lactam/transpept-like"/>
</dbReference>
<dbReference type="SUPFAM" id="SSF56601">
    <property type="entry name" value="beta-lactamase/transpeptidase-like"/>
    <property type="match status" value="1"/>
</dbReference>
<evidence type="ECO:0000313" key="5">
    <source>
        <dbReference type="EMBL" id="MVO76419.1"/>
    </source>
</evidence>
<evidence type="ECO:0000259" key="4">
    <source>
        <dbReference type="Pfam" id="PF00144"/>
    </source>
</evidence>
<keyword evidence="2" id="KW-0812">Transmembrane</keyword>